<sequence>MIRSFLRSLVDGPFARQLRRFVIVGIVAAGVQMGLLWAFVDSAGLHYLLGAVIAIEITIVLSYVLNNAWTFEASQNTGTTEYLAGLLKTNVVRGTAIPIQLGVLFGFVEWVHVPYLLANGMAIALSGVYRYVLDARWTWGS</sequence>
<dbReference type="GO" id="GO:0005886">
    <property type="term" value="C:plasma membrane"/>
    <property type="evidence" value="ECO:0007669"/>
    <property type="project" value="TreeGrafter"/>
</dbReference>
<accession>A0A482XTV1</accession>
<dbReference type="STRING" id="222984.GCA_000731985_02584"/>
<evidence type="ECO:0000256" key="2">
    <source>
        <dbReference type="ARBA" id="ARBA00009399"/>
    </source>
</evidence>
<dbReference type="InterPro" id="IPR007267">
    <property type="entry name" value="GtrA_DPMS_TM"/>
</dbReference>
<evidence type="ECO:0000313" key="9">
    <source>
        <dbReference type="Proteomes" id="UP000292704"/>
    </source>
</evidence>
<proteinExistence type="inferred from homology"/>
<evidence type="ECO:0000256" key="1">
    <source>
        <dbReference type="ARBA" id="ARBA00004141"/>
    </source>
</evidence>
<keyword evidence="4 6" id="KW-1133">Transmembrane helix</keyword>
<evidence type="ECO:0000313" key="8">
    <source>
        <dbReference type="EMBL" id="RZH66429.1"/>
    </source>
</evidence>
<comment type="caution">
    <text evidence="8">The sequence shown here is derived from an EMBL/GenBank/DDBJ whole genome shotgun (WGS) entry which is preliminary data.</text>
</comment>
<dbReference type="AlphaFoldDB" id="A0A482XTV1"/>
<comment type="subcellular location">
    <subcellularLocation>
        <location evidence="1">Membrane</location>
        <topology evidence="1">Multi-pass membrane protein</topology>
    </subcellularLocation>
</comment>
<comment type="similarity">
    <text evidence="2">Belongs to the GtrA family.</text>
</comment>
<feature type="transmembrane region" description="Helical" evidence="6">
    <location>
        <begin position="21"/>
        <end position="40"/>
    </location>
</feature>
<dbReference type="Proteomes" id="UP000292704">
    <property type="component" value="Unassembled WGS sequence"/>
</dbReference>
<evidence type="ECO:0000256" key="4">
    <source>
        <dbReference type="ARBA" id="ARBA00022989"/>
    </source>
</evidence>
<organism evidence="8 9">
    <name type="scientific">Natrinema altunense</name>
    <dbReference type="NCBI Taxonomy" id="222984"/>
    <lineage>
        <taxon>Archaea</taxon>
        <taxon>Methanobacteriati</taxon>
        <taxon>Methanobacteriota</taxon>
        <taxon>Stenosarchaea group</taxon>
        <taxon>Halobacteria</taxon>
        <taxon>Halobacteriales</taxon>
        <taxon>Natrialbaceae</taxon>
        <taxon>Natrinema</taxon>
    </lineage>
</organism>
<dbReference type="RefSeq" id="WP_007107833.1">
    <property type="nucleotide sequence ID" value="NZ_JNCS01000006.1"/>
</dbReference>
<dbReference type="PANTHER" id="PTHR38459">
    <property type="entry name" value="PROPHAGE BACTOPRENOL-LINKED GLUCOSE TRANSLOCASE HOMOLOG"/>
    <property type="match status" value="1"/>
</dbReference>
<dbReference type="GO" id="GO:0000271">
    <property type="term" value="P:polysaccharide biosynthetic process"/>
    <property type="evidence" value="ECO:0007669"/>
    <property type="project" value="InterPro"/>
</dbReference>
<name>A0A482XTV1_9EURY</name>
<dbReference type="Pfam" id="PF04138">
    <property type="entry name" value="GtrA_DPMS_TM"/>
    <property type="match status" value="1"/>
</dbReference>
<evidence type="ECO:0000256" key="6">
    <source>
        <dbReference type="SAM" id="Phobius"/>
    </source>
</evidence>
<evidence type="ECO:0000259" key="7">
    <source>
        <dbReference type="Pfam" id="PF04138"/>
    </source>
</evidence>
<dbReference type="PANTHER" id="PTHR38459:SF1">
    <property type="entry name" value="PROPHAGE BACTOPRENOL-LINKED GLUCOSE TRANSLOCASE HOMOLOG"/>
    <property type="match status" value="1"/>
</dbReference>
<keyword evidence="5 6" id="KW-0472">Membrane</keyword>
<keyword evidence="3 6" id="KW-0812">Transmembrane</keyword>
<evidence type="ECO:0000256" key="3">
    <source>
        <dbReference type="ARBA" id="ARBA00022692"/>
    </source>
</evidence>
<dbReference type="OrthoDB" id="198107at2157"/>
<reference evidence="8 9" key="1">
    <citation type="submission" date="2019-02" db="EMBL/GenBank/DDBJ databases">
        <title>Genome analysis provides insights into bioremediation potentialities and Haloocin production by Natrinema altunense strain 4.1R isolated from Chott Douz in Tunisian desert.</title>
        <authorList>
            <person name="Najjari A."/>
            <person name="Youssef N."/>
            <person name="Ben Dhia O."/>
            <person name="Ferjani R."/>
            <person name="El Hidri D."/>
            <person name="Ouzari H.I."/>
            <person name="Cherif A."/>
        </authorList>
    </citation>
    <scope>NUCLEOTIDE SEQUENCE [LARGE SCALE GENOMIC DNA]</scope>
    <source>
        <strain evidence="8 9">4.1R</strain>
    </source>
</reference>
<dbReference type="InterPro" id="IPR051401">
    <property type="entry name" value="GtrA_CellWall_Glycosyl"/>
</dbReference>
<evidence type="ECO:0000256" key="5">
    <source>
        <dbReference type="ARBA" id="ARBA00023136"/>
    </source>
</evidence>
<feature type="transmembrane region" description="Helical" evidence="6">
    <location>
        <begin position="114"/>
        <end position="133"/>
    </location>
</feature>
<dbReference type="EMBL" id="SHMR01000009">
    <property type="protein sequence ID" value="RZH66429.1"/>
    <property type="molecule type" value="Genomic_DNA"/>
</dbReference>
<feature type="domain" description="GtrA/DPMS transmembrane" evidence="7">
    <location>
        <begin position="20"/>
        <end position="139"/>
    </location>
</feature>
<feature type="transmembrane region" description="Helical" evidence="6">
    <location>
        <begin position="46"/>
        <end position="69"/>
    </location>
</feature>
<protein>
    <submittedName>
        <fullName evidence="8">GtrA family protein</fullName>
    </submittedName>
</protein>
<gene>
    <name evidence="8" type="ORF">ELS17_17265</name>
</gene>